<evidence type="ECO:0008006" key="3">
    <source>
        <dbReference type="Google" id="ProtNLM"/>
    </source>
</evidence>
<gene>
    <name evidence="1" type="ORF">PISMIDRAFT_497575</name>
</gene>
<name>A0A0C9Z961_9AGAM</name>
<evidence type="ECO:0000313" key="2">
    <source>
        <dbReference type="Proteomes" id="UP000054018"/>
    </source>
</evidence>
<reference evidence="1 2" key="1">
    <citation type="submission" date="2014-04" db="EMBL/GenBank/DDBJ databases">
        <authorList>
            <consortium name="DOE Joint Genome Institute"/>
            <person name="Kuo A."/>
            <person name="Kohler A."/>
            <person name="Costa M.D."/>
            <person name="Nagy L.G."/>
            <person name="Floudas D."/>
            <person name="Copeland A."/>
            <person name="Barry K.W."/>
            <person name="Cichocki N."/>
            <person name="Veneault-Fourrey C."/>
            <person name="LaButti K."/>
            <person name="Lindquist E.A."/>
            <person name="Lipzen A."/>
            <person name="Lundell T."/>
            <person name="Morin E."/>
            <person name="Murat C."/>
            <person name="Sun H."/>
            <person name="Tunlid A."/>
            <person name="Henrissat B."/>
            <person name="Grigoriev I.V."/>
            <person name="Hibbett D.S."/>
            <person name="Martin F."/>
            <person name="Nordberg H.P."/>
            <person name="Cantor M.N."/>
            <person name="Hua S.X."/>
        </authorList>
    </citation>
    <scope>NUCLEOTIDE SEQUENCE [LARGE SCALE GENOMIC DNA]</scope>
    <source>
        <strain evidence="1 2">441</strain>
    </source>
</reference>
<sequence>MSLSILEFHCNNQLPSREEIETQCLKHGLYGRGIAIRESSGGDIIAWAKYGVDVTTPEALTQEWVARELTADPTTLVRVPHVFDAWIVSKPYFNLGFIVMEHIDLPDCDNGDSKLVAAAVQRLHRVEAPGPAPGPFGGGPTVHHFFEDWDSRIIYKTVKELEDHINGVSELY</sequence>
<proteinExistence type="predicted"/>
<organism evidence="1 2">
    <name type="scientific">Pisolithus microcarpus 441</name>
    <dbReference type="NCBI Taxonomy" id="765257"/>
    <lineage>
        <taxon>Eukaryota</taxon>
        <taxon>Fungi</taxon>
        <taxon>Dikarya</taxon>
        <taxon>Basidiomycota</taxon>
        <taxon>Agaricomycotina</taxon>
        <taxon>Agaricomycetes</taxon>
        <taxon>Agaricomycetidae</taxon>
        <taxon>Boletales</taxon>
        <taxon>Sclerodermatineae</taxon>
        <taxon>Pisolithaceae</taxon>
        <taxon>Pisolithus</taxon>
    </lineage>
</organism>
<dbReference type="EMBL" id="KN833738">
    <property type="protein sequence ID" value="KIK22514.1"/>
    <property type="molecule type" value="Genomic_DNA"/>
</dbReference>
<dbReference type="HOGENOM" id="CLU_1555880_0_0_1"/>
<accession>A0A0C9Z961</accession>
<dbReference type="STRING" id="765257.A0A0C9Z961"/>
<protein>
    <recommendedName>
        <fullName evidence="3">Protein-ribulosamine 3-kinase</fullName>
    </recommendedName>
</protein>
<dbReference type="OrthoDB" id="3250044at2759"/>
<reference evidence="2" key="2">
    <citation type="submission" date="2015-01" db="EMBL/GenBank/DDBJ databases">
        <title>Evolutionary Origins and Diversification of the Mycorrhizal Mutualists.</title>
        <authorList>
            <consortium name="DOE Joint Genome Institute"/>
            <consortium name="Mycorrhizal Genomics Consortium"/>
            <person name="Kohler A."/>
            <person name="Kuo A."/>
            <person name="Nagy L.G."/>
            <person name="Floudas D."/>
            <person name="Copeland A."/>
            <person name="Barry K.W."/>
            <person name="Cichocki N."/>
            <person name="Veneault-Fourrey C."/>
            <person name="LaButti K."/>
            <person name="Lindquist E.A."/>
            <person name="Lipzen A."/>
            <person name="Lundell T."/>
            <person name="Morin E."/>
            <person name="Murat C."/>
            <person name="Riley R."/>
            <person name="Ohm R."/>
            <person name="Sun H."/>
            <person name="Tunlid A."/>
            <person name="Henrissat B."/>
            <person name="Grigoriev I.V."/>
            <person name="Hibbett D.S."/>
            <person name="Martin F."/>
        </authorList>
    </citation>
    <scope>NUCLEOTIDE SEQUENCE [LARGE SCALE GENOMIC DNA]</scope>
    <source>
        <strain evidence="2">441</strain>
    </source>
</reference>
<dbReference type="AlphaFoldDB" id="A0A0C9Z961"/>
<dbReference type="Proteomes" id="UP000054018">
    <property type="component" value="Unassembled WGS sequence"/>
</dbReference>
<evidence type="ECO:0000313" key="1">
    <source>
        <dbReference type="EMBL" id="KIK22514.1"/>
    </source>
</evidence>
<keyword evidence="2" id="KW-1185">Reference proteome</keyword>